<evidence type="ECO:0000313" key="3">
    <source>
        <dbReference type="Proteomes" id="UP001500418"/>
    </source>
</evidence>
<evidence type="ECO:0000256" key="1">
    <source>
        <dbReference type="SAM" id="Coils"/>
    </source>
</evidence>
<dbReference type="InterPro" id="IPR046229">
    <property type="entry name" value="TnpC-like"/>
</dbReference>
<feature type="coiled-coil region" evidence="1">
    <location>
        <begin position="88"/>
        <end position="184"/>
    </location>
</feature>
<name>A0ABN1PPP4_9ACTN</name>
<sequence>MTAKRTPADVLREARKQDSLAKRTRVLAVVDEMKAKGEPITFLGVAKAAGVSNWLVYAEGVREHIEAARKSQAGKEKLERKAGAAASAASIATDLELARSELRTLREERDRLKAAVQRSLGQQVGQTTQTELVARIDELTTANQNLASKLSRTETDRDRLQNQLTEAQDDLIAARQALRNMMRDQNRAHD</sequence>
<proteinExistence type="predicted"/>
<keyword evidence="3" id="KW-1185">Reference proteome</keyword>
<comment type="caution">
    <text evidence="2">The sequence shown here is derived from an EMBL/GenBank/DDBJ whole genome shotgun (WGS) entry which is preliminary data.</text>
</comment>
<organism evidence="2 3">
    <name type="scientific">Streptomyces rhizosphaericus</name>
    <dbReference type="NCBI Taxonomy" id="114699"/>
    <lineage>
        <taxon>Bacteria</taxon>
        <taxon>Bacillati</taxon>
        <taxon>Actinomycetota</taxon>
        <taxon>Actinomycetes</taxon>
        <taxon>Kitasatosporales</taxon>
        <taxon>Streptomycetaceae</taxon>
        <taxon>Streptomyces</taxon>
        <taxon>Streptomyces violaceusniger group</taxon>
    </lineage>
</organism>
<dbReference type="Proteomes" id="UP001500418">
    <property type="component" value="Unassembled WGS sequence"/>
</dbReference>
<gene>
    <name evidence="2" type="ORF">GCM10009575_035340</name>
</gene>
<accession>A0ABN1PPP4</accession>
<dbReference type="EMBL" id="BAAAID010000020">
    <property type="protein sequence ID" value="GAA0930910.1"/>
    <property type="molecule type" value="Genomic_DNA"/>
</dbReference>
<reference evidence="2 3" key="1">
    <citation type="journal article" date="2019" name="Int. J. Syst. Evol. Microbiol.">
        <title>The Global Catalogue of Microorganisms (GCM) 10K type strain sequencing project: providing services to taxonomists for standard genome sequencing and annotation.</title>
        <authorList>
            <consortium name="The Broad Institute Genomics Platform"/>
            <consortium name="The Broad Institute Genome Sequencing Center for Infectious Disease"/>
            <person name="Wu L."/>
            <person name="Ma J."/>
        </authorList>
    </citation>
    <scope>NUCLEOTIDE SEQUENCE [LARGE SCALE GENOMIC DNA]</scope>
    <source>
        <strain evidence="2 3">JCM 11444</strain>
    </source>
</reference>
<keyword evidence="1" id="KW-0175">Coiled coil</keyword>
<protein>
    <recommendedName>
        <fullName evidence="4">Transposase</fullName>
    </recommendedName>
</protein>
<dbReference type="Pfam" id="PF19776">
    <property type="entry name" value="DUF6262"/>
    <property type="match status" value="1"/>
</dbReference>
<evidence type="ECO:0008006" key="4">
    <source>
        <dbReference type="Google" id="ProtNLM"/>
    </source>
</evidence>
<evidence type="ECO:0000313" key="2">
    <source>
        <dbReference type="EMBL" id="GAA0930910.1"/>
    </source>
</evidence>